<dbReference type="PANTHER" id="PTHR47642">
    <property type="entry name" value="ATP-DEPENDENT DNA HELICASE"/>
    <property type="match status" value="1"/>
</dbReference>
<evidence type="ECO:0000259" key="1">
    <source>
        <dbReference type="Pfam" id="PF13538"/>
    </source>
</evidence>
<evidence type="ECO:0000313" key="3">
    <source>
        <dbReference type="Proteomes" id="UP001269161"/>
    </source>
</evidence>
<dbReference type="InterPro" id="IPR027785">
    <property type="entry name" value="UvrD-like_helicase_C"/>
</dbReference>
<dbReference type="EMBL" id="OQ198719">
    <property type="protein sequence ID" value="WEU69898.1"/>
    <property type="molecule type" value="Genomic_DNA"/>
</dbReference>
<dbReference type="InterPro" id="IPR027417">
    <property type="entry name" value="P-loop_NTPase"/>
</dbReference>
<protein>
    <recommendedName>
        <fullName evidence="1">UvrD-like helicase C-terminal domain-containing protein</fullName>
    </recommendedName>
</protein>
<keyword evidence="3" id="KW-1185">Reference proteome</keyword>
<dbReference type="Pfam" id="PF13604">
    <property type="entry name" value="AAA_30"/>
    <property type="match status" value="1"/>
</dbReference>
<evidence type="ECO:0000313" key="2">
    <source>
        <dbReference type="EMBL" id="WEU69898.1"/>
    </source>
</evidence>
<dbReference type="Pfam" id="PF13538">
    <property type="entry name" value="UvrD_C_2"/>
    <property type="match status" value="1"/>
</dbReference>
<dbReference type="Gene3D" id="3.40.50.300">
    <property type="entry name" value="P-loop containing nucleotide triphosphate hydrolases"/>
    <property type="match status" value="2"/>
</dbReference>
<organism evidence="2 3">
    <name type="scientific">Caudoviricetes sp. 'Rudgehvirus jaberico'</name>
    <dbReference type="NCBI Taxonomy" id="3028515"/>
    <lineage>
        <taxon>Viruses</taxon>
        <taxon>Duplodnaviria</taxon>
        <taxon>Heunggongvirae</taxon>
        <taxon>Uroviricota</taxon>
        <taxon>Caudoviricetes</taxon>
        <taxon>Crassvirales</taxon>
        <taxon>Intestiviridae</taxon>
        <taxon>Crudevirinae</taxon>
    </lineage>
</organism>
<reference evidence="2" key="1">
    <citation type="submission" date="2023-01" db="EMBL/GenBank/DDBJ databases">
        <title>New crAssphage isolates infecting Bacteroides cellulosilyticus.</title>
        <authorList>
            <person name="Papudeshi B."/>
            <person name="Vega A.A."/>
            <person name="Souza C."/>
            <person name="Giles S.K."/>
            <person name="Mallawaarachchi V."/>
            <person name="Roach M.J."/>
            <person name="An M."/>
            <person name="Jacobson N."/>
            <person name="McNair K."/>
            <person name="Mora M.F."/>
            <person name="Pastrana K."/>
            <person name="Leigh C."/>
            <person name="Cram C."/>
            <person name="Plewa W.S."/>
            <person name="Grigson S.R."/>
            <person name="Bouras G.S."/>
            <person name="Decewicz P."/>
            <person name="Luque A."/>
            <person name="Droit L."/>
            <person name="Handley S."/>
            <person name="Segall A.M."/>
            <person name="Dinsdale E.A."/>
            <person name="Edwards R.A."/>
        </authorList>
    </citation>
    <scope>NUCLEOTIDE SEQUENCE</scope>
    <source>
        <strain evidence="2">Bc11</strain>
    </source>
</reference>
<dbReference type="InterPro" id="IPR051055">
    <property type="entry name" value="PIF1_helicase"/>
</dbReference>
<sequence length="482" mass="54763">MEKFNNFKDAKAPKLNAKLTEDQKRACDKILEFLNDPNPPTLAVGLCGAGGTGKTFLIKYILELSGYANSVIGLAAPTHKAVRVLAQATGRKVNTIQSDLGLRLNVDVDNFDINNPPFDPLAEKKIQGYKLYVVDEASMIGRNLKILIERECKAHGCRIIYMGDSCQLPPVNERTSSCFTGIPVFTLNEIVRQDASNPIAYTLELLRYDIKHRTYKFLEEVNRNRVRFNDIGTLGYYTCCKDEFASLVLEGFNSDEFTSNVDECRLICYTNKAVSTWNSYIRNNLIEDANRSVLTRNDLVLCYTTMLDEFGETIITNSEDYIIKDVTNYTNSDGIKGFLVRFIAIYGGKPTKPLFVVDHSDYNNVAIYYKIANTLIESAKSADKYNRSKRWKEYYAFKERNLLLTNILDNTGKIKFSRDLDYGFALTSHKSQGSTFNDVYIDINDIVFQADGRTPYSNIDELLRRLYVAVSRCKSRVFMAYG</sequence>
<dbReference type="Proteomes" id="UP001269161">
    <property type="component" value="Segment"/>
</dbReference>
<accession>A0AAF0ID43</accession>
<dbReference type="RefSeq" id="YP_011108660.1">
    <property type="nucleotide sequence ID" value="NC_091965.1"/>
</dbReference>
<dbReference type="SUPFAM" id="SSF52540">
    <property type="entry name" value="P-loop containing nucleoside triphosphate hydrolases"/>
    <property type="match status" value="1"/>
</dbReference>
<proteinExistence type="predicted"/>
<name>A0AAF0ID43_9CAUD</name>
<dbReference type="CDD" id="cd18809">
    <property type="entry name" value="SF1_C_RecD"/>
    <property type="match status" value="1"/>
</dbReference>
<feature type="domain" description="UvrD-like helicase C-terminal" evidence="1">
    <location>
        <begin position="423"/>
        <end position="479"/>
    </location>
</feature>